<comment type="similarity">
    <text evidence="1">Belongs to the type-B carboxylesterase/lipase family.</text>
</comment>
<keyword evidence="8" id="KW-1185">Reference proteome</keyword>
<dbReference type="PANTHER" id="PTHR43918">
    <property type="entry name" value="ACETYLCHOLINESTERASE"/>
    <property type="match status" value="1"/>
</dbReference>
<dbReference type="GO" id="GO:0005615">
    <property type="term" value="C:extracellular space"/>
    <property type="evidence" value="ECO:0007669"/>
    <property type="project" value="TreeGrafter"/>
</dbReference>
<dbReference type="InterPro" id="IPR002018">
    <property type="entry name" value="CarbesteraseB"/>
</dbReference>
<keyword evidence="4" id="KW-1015">Disulfide bond</keyword>
<dbReference type="WBParaSite" id="PTRK_0000757800.1">
    <property type="protein sequence ID" value="PTRK_0000757800.1"/>
    <property type="gene ID" value="PTRK_0000757800"/>
</dbReference>
<dbReference type="PRINTS" id="PR00878">
    <property type="entry name" value="CHOLNESTRASE"/>
</dbReference>
<keyword evidence="2" id="KW-0719">Serine esterase</keyword>
<feature type="signal peptide" evidence="6">
    <location>
        <begin position="1"/>
        <end position="18"/>
    </location>
</feature>
<feature type="compositionally biased region" description="Basic and acidic residues" evidence="5">
    <location>
        <begin position="615"/>
        <end position="629"/>
    </location>
</feature>
<dbReference type="InterPro" id="IPR050654">
    <property type="entry name" value="AChE-related_enzymes"/>
</dbReference>
<dbReference type="SUPFAM" id="SSF53474">
    <property type="entry name" value="alpha/beta-Hydrolases"/>
    <property type="match status" value="1"/>
</dbReference>
<keyword evidence="6" id="KW-0732">Signal</keyword>
<dbReference type="GO" id="GO:0005886">
    <property type="term" value="C:plasma membrane"/>
    <property type="evidence" value="ECO:0007669"/>
    <property type="project" value="TreeGrafter"/>
</dbReference>
<evidence type="ECO:0000256" key="6">
    <source>
        <dbReference type="SAM" id="SignalP"/>
    </source>
</evidence>
<dbReference type="ESTHER" id="parti-a0a0n4zi21">
    <property type="family name" value="Cholinesterase-like"/>
</dbReference>
<evidence type="ECO:0000313" key="9">
    <source>
        <dbReference type="WBParaSite" id="PTRK_0000757800.1"/>
    </source>
</evidence>
<accession>A0A0N4ZI21</accession>
<dbReference type="InterPro" id="IPR029058">
    <property type="entry name" value="AB_hydrolase_fold"/>
</dbReference>
<reference evidence="9" key="1">
    <citation type="submission" date="2017-02" db="UniProtKB">
        <authorList>
            <consortium name="WormBaseParasite"/>
        </authorList>
    </citation>
    <scope>IDENTIFICATION</scope>
</reference>
<dbReference type="Gene3D" id="3.40.50.1820">
    <property type="entry name" value="alpha/beta hydrolase"/>
    <property type="match status" value="1"/>
</dbReference>
<evidence type="ECO:0000256" key="4">
    <source>
        <dbReference type="ARBA" id="ARBA00023157"/>
    </source>
</evidence>
<sequence>MLFLNRFLFNIIFKYLSTFEYITTSCGYFYGKPLDIENNEKVVEFLGIPYAKPPIDGLRFKDPIELYCNKNDKMVFDTYPPSCPQLKFPLKVKIHDIHNVSQKSTSENCLYLNIWKPRKEKNMPVLVFFHGGDFLKGSANLDIYNGSYLAYRTKSIVITVNYRLNVFGFAQSLHGHNIPGNMGLKDQQMALKWINQHINSFDGDKDKVTIFGIGSGAASVTAHLFSRESSQYYKGAILFSGHMGNPKYSKPHEKIQKFTNQLIKGLHCKKGDDYDLEMRCLRKKSTNEILEVVKNISTEVKFYEHGPLFSISTFDTTFFKRDWTNEFISQHLYFLNFNTKAQVLVGHSENEGALDFLNYYAIYAFIYKMRTFEKYNVFITKWAYQRILDNIVRRLNFRNLTIEVLDKAYKKYNSEPEKVIKMLTDLFSDCDMKKFAYGSLTLKNFSHAFFLNRTSTIKSREEYTFLKTTSLDLIEYLFGNPFRHPEQYHENKIEEEKKYSESIMKLIGSFIRNYTVDKQWNNSDFKVFRERMVNKSFDLNKVDMIESDIFPSACKLFSDIYPNDIDDNVDSPNTTETTLQNTNETIILSTLKETDEITTALALKTTKKPMKTKVKKNDTKNKNKGDVKKDKSKKKNTKKNSKSKNKNKKSTTNKTEA</sequence>
<feature type="region of interest" description="Disordered" evidence="5">
    <location>
        <begin position="608"/>
        <end position="657"/>
    </location>
</feature>
<dbReference type="Proteomes" id="UP000038045">
    <property type="component" value="Unplaced"/>
</dbReference>
<name>A0A0N4ZI21_PARTI</name>
<evidence type="ECO:0000259" key="7">
    <source>
        <dbReference type="Pfam" id="PF00135"/>
    </source>
</evidence>
<dbReference type="GO" id="GO:0019695">
    <property type="term" value="P:choline metabolic process"/>
    <property type="evidence" value="ECO:0007669"/>
    <property type="project" value="TreeGrafter"/>
</dbReference>
<feature type="domain" description="Carboxylesterase type B" evidence="7">
    <location>
        <begin position="22"/>
        <end position="515"/>
    </location>
</feature>
<evidence type="ECO:0000256" key="1">
    <source>
        <dbReference type="ARBA" id="ARBA00005964"/>
    </source>
</evidence>
<evidence type="ECO:0000256" key="5">
    <source>
        <dbReference type="SAM" id="MobiDB-lite"/>
    </source>
</evidence>
<protein>
    <submittedName>
        <fullName evidence="9">Acetylcholinesterase</fullName>
    </submittedName>
</protein>
<dbReference type="STRING" id="131310.A0A0N4ZI21"/>
<feature type="chain" id="PRO_5005891746" evidence="6">
    <location>
        <begin position="19"/>
        <end position="657"/>
    </location>
</feature>
<evidence type="ECO:0000313" key="8">
    <source>
        <dbReference type="Proteomes" id="UP000038045"/>
    </source>
</evidence>
<proteinExistence type="inferred from homology"/>
<evidence type="ECO:0000256" key="3">
    <source>
        <dbReference type="ARBA" id="ARBA00022801"/>
    </source>
</evidence>
<dbReference type="Pfam" id="PF00135">
    <property type="entry name" value="COesterase"/>
    <property type="match status" value="1"/>
</dbReference>
<keyword evidence="3" id="KW-0378">Hydrolase</keyword>
<feature type="compositionally biased region" description="Basic residues" evidence="5">
    <location>
        <begin position="630"/>
        <end position="651"/>
    </location>
</feature>
<organism evidence="8 9">
    <name type="scientific">Parastrongyloides trichosuri</name>
    <name type="common">Possum-specific nematode worm</name>
    <dbReference type="NCBI Taxonomy" id="131310"/>
    <lineage>
        <taxon>Eukaryota</taxon>
        <taxon>Metazoa</taxon>
        <taxon>Ecdysozoa</taxon>
        <taxon>Nematoda</taxon>
        <taxon>Chromadorea</taxon>
        <taxon>Rhabditida</taxon>
        <taxon>Tylenchina</taxon>
        <taxon>Panagrolaimomorpha</taxon>
        <taxon>Strongyloidoidea</taxon>
        <taxon>Strongyloididae</taxon>
        <taxon>Parastrongyloides</taxon>
    </lineage>
</organism>
<dbReference type="AlphaFoldDB" id="A0A0N4ZI21"/>
<dbReference type="GO" id="GO:0003990">
    <property type="term" value="F:acetylcholinesterase activity"/>
    <property type="evidence" value="ECO:0007669"/>
    <property type="project" value="TreeGrafter"/>
</dbReference>
<dbReference type="GO" id="GO:0006581">
    <property type="term" value="P:acetylcholine catabolic process"/>
    <property type="evidence" value="ECO:0007669"/>
    <property type="project" value="TreeGrafter"/>
</dbReference>
<dbReference type="PANTHER" id="PTHR43918:SF4">
    <property type="entry name" value="CARBOXYLIC ESTER HYDROLASE"/>
    <property type="match status" value="1"/>
</dbReference>
<dbReference type="InterPro" id="IPR000997">
    <property type="entry name" value="Cholinesterase"/>
</dbReference>
<evidence type="ECO:0000256" key="2">
    <source>
        <dbReference type="ARBA" id="ARBA00022487"/>
    </source>
</evidence>